<comment type="caution">
    <text evidence="14">The sequence shown here is derived from an EMBL/GenBank/DDBJ whole genome shotgun (WGS) entry which is preliminary data.</text>
</comment>
<evidence type="ECO:0000256" key="2">
    <source>
        <dbReference type="ARBA" id="ARBA00003968"/>
    </source>
</evidence>
<dbReference type="Proteomes" id="UP000269154">
    <property type="component" value="Unassembled WGS sequence"/>
</dbReference>
<comment type="function">
    <text evidence="2 12">Catalyzes a salvage reaction resulting in the formation of AMP, that is energically less costly than de novo synthesis.</text>
</comment>
<dbReference type="InterPro" id="IPR050054">
    <property type="entry name" value="UPRTase/APRTase"/>
</dbReference>
<comment type="catalytic activity">
    <reaction evidence="1 12">
        <text>AMP + diphosphate = 5-phospho-alpha-D-ribose 1-diphosphate + adenine</text>
        <dbReference type="Rhea" id="RHEA:16609"/>
        <dbReference type="ChEBI" id="CHEBI:16708"/>
        <dbReference type="ChEBI" id="CHEBI:33019"/>
        <dbReference type="ChEBI" id="CHEBI:58017"/>
        <dbReference type="ChEBI" id="CHEBI:456215"/>
        <dbReference type="EC" id="2.4.2.7"/>
    </reaction>
</comment>
<dbReference type="UniPathway" id="UPA00588">
    <property type="reaction ID" value="UER00646"/>
</dbReference>
<dbReference type="GO" id="GO:0006166">
    <property type="term" value="P:purine ribonucleoside salvage"/>
    <property type="evidence" value="ECO:0007669"/>
    <property type="project" value="UniProtKB-UniRule"/>
</dbReference>
<evidence type="ECO:0000256" key="4">
    <source>
        <dbReference type="ARBA" id="ARBA00004659"/>
    </source>
</evidence>
<comment type="pathway">
    <text evidence="4 12">Purine metabolism; AMP biosynthesis via salvage pathway; AMP from adenine: step 1/1.</text>
</comment>
<keyword evidence="8 12" id="KW-0963">Cytoplasm</keyword>
<gene>
    <name evidence="12" type="primary">apt</name>
    <name evidence="14" type="ORF">D5R40_05800</name>
</gene>
<evidence type="ECO:0000259" key="13">
    <source>
        <dbReference type="Pfam" id="PF00156"/>
    </source>
</evidence>
<keyword evidence="9 12" id="KW-0328">Glycosyltransferase</keyword>
<dbReference type="Pfam" id="PF00156">
    <property type="entry name" value="Pribosyltran"/>
    <property type="match status" value="1"/>
</dbReference>
<evidence type="ECO:0000313" key="14">
    <source>
        <dbReference type="EMBL" id="RQH51404.1"/>
    </source>
</evidence>
<keyword evidence="11 12" id="KW-0660">Purine salvage</keyword>
<dbReference type="SUPFAM" id="SSF53271">
    <property type="entry name" value="PRTase-like"/>
    <property type="match status" value="1"/>
</dbReference>
<dbReference type="NCBIfam" id="NF002634">
    <property type="entry name" value="PRK02304.1-3"/>
    <property type="match status" value="1"/>
</dbReference>
<dbReference type="EMBL" id="RCBY01000020">
    <property type="protein sequence ID" value="RQH51404.1"/>
    <property type="molecule type" value="Genomic_DNA"/>
</dbReference>
<evidence type="ECO:0000256" key="6">
    <source>
        <dbReference type="ARBA" id="ARBA00011738"/>
    </source>
</evidence>
<evidence type="ECO:0000256" key="12">
    <source>
        <dbReference type="HAMAP-Rule" id="MF_00004"/>
    </source>
</evidence>
<accession>A0A3N6PI43</accession>
<evidence type="ECO:0000256" key="9">
    <source>
        <dbReference type="ARBA" id="ARBA00022676"/>
    </source>
</evidence>
<keyword evidence="15" id="KW-1185">Reference proteome</keyword>
<dbReference type="HAMAP" id="MF_00004">
    <property type="entry name" value="Aden_phosphoribosyltr"/>
    <property type="match status" value="1"/>
</dbReference>
<dbReference type="InterPro" id="IPR000836">
    <property type="entry name" value="PRTase_dom"/>
</dbReference>
<sequence length="170" mass="18647">MDLKNLIREIPNFPKSGILFRDITTLLSDPESLHYTIDILAEKCLEFQPNYIVGIESRGFIFGVPLAYKLNVGFVPVRKPGKLPAAVYSVTYDLEYGQDTLEMHQDAMAAGSRVLVIDDLLATGGTAAATAQLIEKASCNLVGFGFVIELKDLGGRQKLPEVPIVSLIEY</sequence>
<reference evidence="14 15" key="1">
    <citation type="journal article" date="2018" name="ACS Chem. Biol.">
        <title>Ketoreductase domain dysfunction expands chemodiversity: malyngamide biosynthesis in the cyanobacterium Okeania hirsuta.</title>
        <authorList>
            <person name="Moss N.A."/>
            <person name="Leao T."/>
            <person name="Rankin M."/>
            <person name="McCullough T.M."/>
            <person name="Qu P."/>
            <person name="Korobeynikov A."/>
            <person name="Smith J.L."/>
            <person name="Gerwick L."/>
            <person name="Gerwick W.H."/>
        </authorList>
    </citation>
    <scope>NUCLEOTIDE SEQUENCE [LARGE SCALE GENOMIC DNA]</scope>
    <source>
        <strain evidence="14 15">PAB10Feb10-1</strain>
    </source>
</reference>
<name>A0A3N6PI43_9CYAN</name>
<dbReference type="OrthoDB" id="9803963at2"/>
<dbReference type="FunFam" id="3.40.50.2020:FF:000004">
    <property type="entry name" value="Adenine phosphoribosyltransferase"/>
    <property type="match status" value="1"/>
</dbReference>
<evidence type="ECO:0000256" key="7">
    <source>
        <dbReference type="ARBA" id="ARBA00011893"/>
    </source>
</evidence>
<dbReference type="GO" id="GO:0016208">
    <property type="term" value="F:AMP binding"/>
    <property type="evidence" value="ECO:0007669"/>
    <property type="project" value="TreeGrafter"/>
</dbReference>
<dbReference type="PANTHER" id="PTHR32315">
    <property type="entry name" value="ADENINE PHOSPHORIBOSYLTRANSFERASE"/>
    <property type="match status" value="1"/>
</dbReference>
<evidence type="ECO:0000256" key="8">
    <source>
        <dbReference type="ARBA" id="ARBA00022490"/>
    </source>
</evidence>
<keyword evidence="10 12" id="KW-0808">Transferase</keyword>
<dbReference type="InterPro" id="IPR005764">
    <property type="entry name" value="Ade_phspho_trans"/>
</dbReference>
<dbReference type="EC" id="2.4.2.7" evidence="7 12"/>
<evidence type="ECO:0000256" key="1">
    <source>
        <dbReference type="ARBA" id="ARBA00000868"/>
    </source>
</evidence>
<dbReference type="CDD" id="cd06223">
    <property type="entry name" value="PRTases_typeI"/>
    <property type="match status" value="1"/>
</dbReference>
<dbReference type="GO" id="GO:0005737">
    <property type="term" value="C:cytoplasm"/>
    <property type="evidence" value="ECO:0007669"/>
    <property type="project" value="UniProtKB-SubCell"/>
</dbReference>
<evidence type="ECO:0000256" key="11">
    <source>
        <dbReference type="ARBA" id="ARBA00022726"/>
    </source>
</evidence>
<evidence type="ECO:0000256" key="3">
    <source>
        <dbReference type="ARBA" id="ARBA00004496"/>
    </source>
</evidence>
<dbReference type="RefSeq" id="WP_124145198.1">
    <property type="nucleotide sequence ID" value="NZ_CAWOKI010000071.1"/>
</dbReference>
<evidence type="ECO:0000256" key="5">
    <source>
        <dbReference type="ARBA" id="ARBA00008391"/>
    </source>
</evidence>
<dbReference type="PANTHER" id="PTHR32315:SF3">
    <property type="entry name" value="ADENINE PHOSPHORIBOSYLTRANSFERASE"/>
    <property type="match status" value="1"/>
</dbReference>
<comment type="subcellular location">
    <subcellularLocation>
        <location evidence="3 12">Cytoplasm</location>
    </subcellularLocation>
</comment>
<dbReference type="GO" id="GO:0002055">
    <property type="term" value="F:adenine binding"/>
    <property type="evidence" value="ECO:0007669"/>
    <property type="project" value="TreeGrafter"/>
</dbReference>
<comment type="subunit">
    <text evidence="6 12">Homodimer.</text>
</comment>
<dbReference type="NCBIfam" id="TIGR01090">
    <property type="entry name" value="apt"/>
    <property type="match status" value="1"/>
</dbReference>
<feature type="domain" description="Phosphoribosyltransferase" evidence="13">
    <location>
        <begin position="36"/>
        <end position="148"/>
    </location>
</feature>
<organism evidence="14 15">
    <name type="scientific">Okeania hirsuta</name>
    <dbReference type="NCBI Taxonomy" id="1458930"/>
    <lineage>
        <taxon>Bacteria</taxon>
        <taxon>Bacillati</taxon>
        <taxon>Cyanobacteriota</taxon>
        <taxon>Cyanophyceae</taxon>
        <taxon>Oscillatoriophycideae</taxon>
        <taxon>Oscillatoriales</taxon>
        <taxon>Microcoleaceae</taxon>
        <taxon>Okeania</taxon>
    </lineage>
</organism>
<comment type="similarity">
    <text evidence="5 12">Belongs to the purine/pyrimidine phosphoribosyltransferase family.</text>
</comment>
<dbReference type="GO" id="GO:0044209">
    <property type="term" value="P:AMP salvage"/>
    <property type="evidence" value="ECO:0007669"/>
    <property type="project" value="UniProtKB-UniRule"/>
</dbReference>
<dbReference type="Gene3D" id="3.40.50.2020">
    <property type="match status" value="1"/>
</dbReference>
<evidence type="ECO:0000313" key="15">
    <source>
        <dbReference type="Proteomes" id="UP000269154"/>
    </source>
</evidence>
<dbReference type="InterPro" id="IPR029057">
    <property type="entry name" value="PRTase-like"/>
</dbReference>
<dbReference type="GO" id="GO:0006168">
    <property type="term" value="P:adenine salvage"/>
    <property type="evidence" value="ECO:0007669"/>
    <property type="project" value="InterPro"/>
</dbReference>
<dbReference type="GO" id="GO:0003999">
    <property type="term" value="F:adenine phosphoribosyltransferase activity"/>
    <property type="evidence" value="ECO:0007669"/>
    <property type="project" value="UniProtKB-UniRule"/>
</dbReference>
<dbReference type="AlphaFoldDB" id="A0A3N6PI43"/>
<protein>
    <recommendedName>
        <fullName evidence="7 12">Adenine phosphoribosyltransferase</fullName>
        <shortName evidence="12">APRT</shortName>
        <ecNumber evidence="7 12">2.4.2.7</ecNumber>
    </recommendedName>
</protein>
<dbReference type="NCBIfam" id="NF002636">
    <property type="entry name" value="PRK02304.1-5"/>
    <property type="match status" value="1"/>
</dbReference>
<evidence type="ECO:0000256" key="10">
    <source>
        <dbReference type="ARBA" id="ARBA00022679"/>
    </source>
</evidence>
<proteinExistence type="inferred from homology"/>